<evidence type="ECO:0000256" key="1">
    <source>
        <dbReference type="SAM" id="Phobius"/>
    </source>
</evidence>
<proteinExistence type="predicted"/>
<keyword evidence="3" id="KW-1185">Reference proteome</keyword>
<comment type="caution">
    <text evidence="2">The sequence shown here is derived from an EMBL/GenBank/DDBJ whole genome shotgun (WGS) entry which is preliminary data.</text>
</comment>
<gene>
    <name evidence="2" type="ORF">ABZ508_13125</name>
</gene>
<reference evidence="2 3" key="1">
    <citation type="submission" date="2024-06" db="EMBL/GenBank/DDBJ databases">
        <title>The Natural Products Discovery Center: Release of the First 8490 Sequenced Strains for Exploring Actinobacteria Biosynthetic Diversity.</title>
        <authorList>
            <person name="Kalkreuter E."/>
            <person name="Kautsar S.A."/>
            <person name="Yang D."/>
            <person name="Bader C.D."/>
            <person name="Teijaro C.N."/>
            <person name="Fluegel L."/>
            <person name="Davis C.M."/>
            <person name="Simpson J.R."/>
            <person name="Lauterbach L."/>
            <person name="Steele A.D."/>
            <person name="Gui C."/>
            <person name="Meng S."/>
            <person name="Li G."/>
            <person name="Viehrig K."/>
            <person name="Ye F."/>
            <person name="Su P."/>
            <person name="Kiefer A.F."/>
            <person name="Nichols A."/>
            <person name="Cepeda A.J."/>
            <person name="Yan W."/>
            <person name="Fan B."/>
            <person name="Jiang Y."/>
            <person name="Adhikari A."/>
            <person name="Zheng C.-J."/>
            <person name="Schuster L."/>
            <person name="Cowan T.M."/>
            <person name="Smanski M.J."/>
            <person name="Chevrette M.G."/>
            <person name="De Carvalho L.P.S."/>
            <person name="Shen B."/>
        </authorList>
    </citation>
    <scope>NUCLEOTIDE SEQUENCE [LARGE SCALE GENOMIC DNA]</scope>
    <source>
        <strain evidence="2 3">NPDC006337</strain>
    </source>
</reference>
<organism evidence="2 3">
    <name type="scientific">Streptomyces lavendulocolor</name>
    <dbReference type="NCBI Taxonomy" id="67316"/>
    <lineage>
        <taxon>Bacteria</taxon>
        <taxon>Bacillati</taxon>
        <taxon>Actinomycetota</taxon>
        <taxon>Actinomycetes</taxon>
        <taxon>Kitasatosporales</taxon>
        <taxon>Streptomycetaceae</taxon>
        <taxon>Streptomyces</taxon>
    </lineage>
</organism>
<evidence type="ECO:0000313" key="2">
    <source>
        <dbReference type="EMBL" id="MEU0708290.1"/>
    </source>
</evidence>
<dbReference type="Proteomes" id="UP001550378">
    <property type="component" value="Unassembled WGS sequence"/>
</dbReference>
<accession>A0ABV2W422</accession>
<protein>
    <submittedName>
        <fullName evidence="2">Uncharacterized protein</fullName>
    </submittedName>
</protein>
<keyword evidence="1" id="KW-1133">Transmembrane helix</keyword>
<keyword evidence="1" id="KW-0812">Transmembrane</keyword>
<sequence length="86" mass="9130">MWTPHYAVLDGAYWLEADAGTCAYCASLLSDGDASDAGDEADEGVSAARQRMAGPFTGDTAPAVRMVMITWFVVTTLLSVLLVLSR</sequence>
<name>A0ABV2W422_9ACTN</name>
<keyword evidence="1" id="KW-0472">Membrane</keyword>
<dbReference type="EMBL" id="JBEXZR010000009">
    <property type="protein sequence ID" value="MEU0708290.1"/>
    <property type="molecule type" value="Genomic_DNA"/>
</dbReference>
<feature type="transmembrane region" description="Helical" evidence="1">
    <location>
        <begin position="63"/>
        <end position="84"/>
    </location>
</feature>
<dbReference type="RefSeq" id="WP_359658915.1">
    <property type="nucleotide sequence ID" value="NZ_JBEXZO010000011.1"/>
</dbReference>
<evidence type="ECO:0000313" key="3">
    <source>
        <dbReference type="Proteomes" id="UP001550378"/>
    </source>
</evidence>